<dbReference type="InterPro" id="IPR036508">
    <property type="entry name" value="Chitin-bd_dom_sf"/>
</dbReference>
<sequence length="544" mass="61354">MNSVQIYGTVFVMAMLMKVARAASSKGVECRARSTPQYLADPWDCSRYYICLSGVATNMHCGTGLHWNIENKSCDWPYKAKCGKKHAPSSSSADDSKASMTSQVWNRRAALNIKPSTPFSYGWHLKRVETKSMVSSLRRRTNKSNTSSSESAKRKESHGAVATDPEMDATEALLPCQQGVNCTLPDCYCGGTRIPGGLPLRSTPQLVMITFDDAVTLHDYNNVFKPLFTRTNPNGCPIRGTFYVSHQYTDYTLVNKLWVEGHEIASHSIRRFLPLQTTTKNAIDSPSQVSKEHIRGMRAPYLAINGDVTFSMMHEQGFTYDSSMPVHDTDVPSWPYTMDFGTRYSCTIQPCPKEHYPGIWELPMNQLRGQYGFSCPMVDGCPRPANKRQAYEFIVENFHRHYDTNRAPMLLAFHAGWLRTPDFMKALEQFLDEILSMGDVWVVTADSVIDWMRTPTPVGKLANFAPFACARSRPDRCPSDGQTTCPYVVGLDTYYVKMCKGPCPSEYPWVGSPSGEKCSYRCEFTAIIKERNRLLNEMRQRARG</sequence>
<reference evidence="5" key="1">
    <citation type="submission" date="2025-08" db="UniProtKB">
        <authorList>
            <consortium name="RefSeq"/>
        </authorList>
    </citation>
    <scope>IDENTIFICATION</scope>
</reference>
<dbReference type="Gene3D" id="3.20.20.370">
    <property type="entry name" value="Glycoside hydrolase/deacetylase"/>
    <property type="match status" value="1"/>
</dbReference>
<dbReference type="Proteomes" id="UP000695022">
    <property type="component" value="Unplaced"/>
</dbReference>
<protein>
    <submittedName>
        <fullName evidence="5">Uncharacterized protein LOC106814358</fullName>
    </submittedName>
</protein>
<evidence type="ECO:0000256" key="2">
    <source>
        <dbReference type="SAM" id="SignalP"/>
    </source>
</evidence>
<dbReference type="PANTHER" id="PTHR45985:SF3">
    <property type="entry name" value="CHITIN DEACETYLASE-LIKE 4"/>
    <property type="match status" value="1"/>
</dbReference>
<dbReference type="SUPFAM" id="SSF57625">
    <property type="entry name" value="Invertebrate chitin-binding proteins"/>
    <property type="match status" value="1"/>
</dbReference>
<evidence type="ECO:0000313" key="5">
    <source>
        <dbReference type="RefSeq" id="XP_014674161.1"/>
    </source>
</evidence>
<evidence type="ECO:0000259" key="3">
    <source>
        <dbReference type="PROSITE" id="PS50940"/>
    </source>
</evidence>
<dbReference type="PROSITE" id="PS50940">
    <property type="entry name" value="CHIT_BIND_II"/>
    <property type="match status" value="1"/>
</dbReference>
<feature type="domain" description="Chitin-binding type-2" evidence="3">
    <location>
        <begin position="27"/>
        <end position="84"/>
    </location>
</feature>
<dbReference type="InterPro" id="IPR052740">
    <property type="entry name" value="CE4"/>
</dbReference>
<dbReference type="PANTHER" id="PTHR45985">
    <property type="match status" value="1"/>
</dbReference>
<dbReference type="SMART" id="SM00494">
    <property type="entry name" value="ChtBD2"/>
    <property type="match status" value="1"/>
</dbReference>
<dbReference type="InterPro" id="IPR002557">
    <property type="entry name" value="Chitin-bd_dom"/>
</dbReference>
<keyword evidence="2" id="KW-0732">Signal</keyword>
<accession>A0ABM1EPP0</accession>
<feature type="region of interest" description="Disordered" evidence="1">
    <location>
        <begin position="134"/>
        <end position="162"/>
    </location>
</feature>
<feature type="signal peptide" evidence="2">
    <location>
        <begin position="1"/>
        <end position="22"/>
    </location>
</feature>
<proteinExistence type="predicted"/>
<organism evidence="4 5">
    <name type="scientific">Priapulus caudatus</name>
    <name type="common">Priapulid worm</name>
    <dbReference type="NCBI Taxonomy" id="37621"/>
    <lineage>
        <taxon>Eukaryota</taxon>
        <taxon>Metazoa</taxon>
        <taxon>Ecdysozoa</taxon>
        <taxon>Scalidophora</taxon>
        <taxon>Priapulida</taxon>
        <taxon>Priapulimorpha</taxon>
        <taxon>Priapulimorphida</taxon>
        <taxon>Priapulidae</taxon>
        <taxon>Priapulus</taxon>
    </lineage>
</organism>
<dbReference type="InterPro" id="IPR011330">
    <property type="entry name" value="Glyco_hydro/deAcase_b/a-brl"/>
</dbReference>
<gene>
    <name evidence="5" type="primary">LOC106814358</name>
</gene>
<dbReference type="GeneID" id="106814358"/>
<evidence type="ECO:0000256" key="1">
    <source>
        <dbReference type="SAM" id="MobiDB-lite"/>
    </source>
</evidence>
<dbReference type="RefSeq" id="XP_014674161.1">
    <property type="nucleotide sequence ID" value="XM_014818675.1"/>
</dbReference>
<dbReference type="Gene3D" id="2.170.140.10">
    <property type="entry name" value="Chitin binding domain"/>
    <property type="match status" value="1"/>
</dbReference>
<keyword evidence="4" id="KW-1185">Reference proteome</keyword>
<evidence type="ECO:0000313" key="4">
    <source>
        <dbReference type="Proteomes" id="UP000695022"/>
    </source>
</evidence>
<dbReference type="Pfam" id="PF01607">
    <property type="entry name" value="CBM_14"/>
    <property type="match status" value="1"/>
</dbReference>
<feature type="chain" id="PRO_5045862337" evidence="2">
    <location>
        <begin position="23"/>
        <end position="544"/>
    </location>
</feature>
<dbReference type="SUPFAM" id="SSF88713">
    <property type="entry name" value="Glycoside hydrolase/deacetylase"/>
    <property type="match status" value="1"/>
</dbReference>
<name>A0ABM1EPP0_PRICU</name>